<proteinExistence type="inferred from homology"/>
<dbReference type="CDD" id="cd03443">
    <property type="entry name" value="PaaI_thioesterase"/>
    <property type="match status" value="1"/>
</dbReference>
<accession>A0A443S7Z9</accession>
<dbReference type="AlphaFoldDB" id="A0A443S7Z9"/>
<dbReference type="STRING" id="299467.A0A443S7Z9"/>
<comment type="catalytic activity">
    <reaction evidence="13">
        <text>octanoyl-CoA + H2O = octanoate + CoA + H(+)</text>
        <dbReference type="Rhea" id="RHEA:30143"/>
        <dbReference type="ChEBI" id="CHEBI:15377"/>
        <dbReference type="ChEBI" id="CHEBI:15378"/>
        <dbReference type="ChEBI" id="CHEBI:25646"/>
        <dbReference type="ChEBI" id="CHEBI:57287"/>
        <dbReference type="ChEBI" id="CHEBI:57386"/>
    </reaction>
    <physiologicalReaction direction="left-to-right" evidence="13">
        <dbReference type="Rhea" id="RHEA:30144"/>
    </physiologicalReaction>
</comment>
<evidence type="ECO:0000313" key="25">
    <source>
        <dbReference type="EMBL" id="RWS23633.1"/>
    </source>
</evidence>
<keyword evidence="26" id="KW-1185">Reference proteome</keyword>
<evidence type="ECO:0000256" key="14">
    <source>
        <dbReference type="ARBA" id="ARBA00047969"/>
    </source>
</evidence>
<evidence type="ECO:0000256" key="22">
    <source>
        <dbReference type="ARBA" id="ARBA00081533"/>
    </source>
</evidence>
<dbReference type="FunFam" id="3.10.129.10:FF:000021">
    <property type="entry name" value="Acyl-coenzyme A thioesterase 13"/>
    <property type="match status" value="1"/>
</dbReference>
<dbReference type="PANTHER" id="PTHR21660:SF1">
    <property type="entry name" value="ACYL-COENZYME A THIOESTERASE 13"/>
    <property type="match status" value="1"/>
</dbReference>
<evidence type="ECO:0000256" key="15">
    <source>
        <dbReference type="ARBA" id="ARBA00048074"/>
    </source>
</evidence>
<evidence type="ECO:0000256" key="18">
    <source>
        <dbReference type="ARBA" id="ARBA00058205"/>
    </source>
</evidence>
<comment type="catalytic activity">
    <reaction evidence="17">
        <text>a fatty acyl-CoA + H2O = a fatty acid + CoA + H(+)</text>
        <dbReference type="Rhea" id="RHEA:16781"/>
        <dbReference type="ChEBI" id="CHEBI:15377"/>
        <dbReference type="ChEBI" id="CHEBI:15378"/>
        <dbReference type="ChEBI" id="CHEBI:28868"/>
        <dbReference type="ChEBI" id="CHEBI:57287"/>
        <dbReference type="ChEBI" id="CHEBI:77636"/>
    </reaction>
    <physiologicalReaction direction="left-to-right" evidence="17">
        <dbReference type="Rhea" id="RHEA:16782"/>
    </physiologicalReaction>
</comment>
<evidence type="ECO:0000256" key="9">
    <source>
        <dbReference type="ARBA" id="ARBA00023098"/>
    </source>
</evidence>
<dbReference type="Gene3D" id="3.10.129.10">
    <property type="entry name" value="Hotdog Thioesterase"/>
    <property type="match status" value="1"/>
</dbReference>
<keyword evidence="8" id="KW-0007">Acetylation</keyword>
<gene>
    <name evidence="25" type="ORF">B4U80_08733</name>
</gene>
<protein>
    <recommendedName>
        <fullName evidence="20">Acyl-coenzyme A thioesterase 13</fullName>
    </recommendedName>
    <alternativeName>
        <fullName evidence="22">Hotdog-fold thioesterase superfamily member 2</fullName>
    </alternativeName>
    <alternativeName>
        <fullName evidence="21">Palmitoyl-CoA hydrolase</fullName>
    </alternativeName>
    <alternativeName>
        <fullName evidence="23">Thioesterase superfamily member 2</fullName>
    </alternativeName>
</protein>
<evidence type="ECO:0000256" key="6">
    <source>
        <dbReference type="ARBA" id="ARBA00022490"/>
    </source>
</evidence>
<dbReference type="InterPro" id="IPR029069">
    <property type="entry name" value="HotDog_dom_sf"/>
</dbReference>
<evidence type="ECO:0000256" key="11">
    <source>
        <dbReference type="ARBA" id="ARBA00023212"/>
    </source>
</evidence>
<dbReference type="OrthoDB" id="46529at2759"/>
<evidence type="ECO:0000313" key="26">
    <source>
        <dbReference type="Proteomes" id="UP000288716"/>
    </source>
</evidence>
<dbReference type="VEuPathDB" id="VectorBase:LDEU008407"/>
<name>A0A443S7Z9_9ACAR</name>
<evidence type="ECO:0000256" key="21">
    <source>
        <dbReference type="ARBA" id="ARBA00075657"/>
    </source>
</evidence>
<dbReference type="InterPro" id="IPR006683">
    <property type="entry name" value="Thioestr_dom"/>
</dbReference>
<dbReference type="SUPFAM" id="SSF54637">
    <property type="entry name" value="Thioesterase/thiol ester dehydrase-isomerase"/>
    <property type="match status" value="1"/>
</dbReference>
<dbReference type="GO" id="GO:0047617">
    <property type="term" value="F:fatty acyl-CoA hydrolase activity"/>
    <property type="evidence" value="ECO:0007669"/>
    <property type="project" value="InterPro"/>
</dbReference>
<evidence type="ECO:0000256" key="10">
    <source>
        <dbReference type="ARBA" id="ARBA00023128"/>
    </source>
</evidence>
<comment type="catalytic activity">
    <reaction evidence="16">
        <text>hexanoyl-CoA + H2O = hexanoate + CoA + H(+)</text>
        <dbReference type="Rhea" id="RHEA:40115"/>
        <dbReference type="ChEBI" id="CHEBI:15377"/>
        <dbReference type="ChEBI" id="CHEBI:15378"/>
        <dbReference type="ChEBI" id="CHEBI:17120"/>
        <dbReference type="ChEBI" id="CHEBI:57287"/>
        <dbReference type="ChEBI" id="CHEBI:62620"/>
    </reaction>
    <physiologicalReaction direction="left-to-right" evidence="16">
        <dbReference type="Rhea" id="RHEA:40116"/>
    </physiologicalReaction>
</comment>
<keyword evidence="10" id="KW-0496">Mitochondrion</keyword>
<reference evidence="25 26" key="1">
    <citation type="journal article" date="2018" name="Gigascience">
        <title>Genomes of trombidid mites reveal novel predicted allergens and laterally-transferred genes associated with secondary metabolism.</title>
        <authorList>
            <person name="Dong X."/>
            <person name="Chaisiri K."/>
            <person name="Xia D."/>
            <person name="Armstrong S.D."/>
            <person name="Fang Y."/>
            <person name="Donnelly M.J."/>
            <person name="Kadowaki T."/>
            <person name="McGarry J.W."/>
            <person name="Darby A.C."/>
            <person name="Makepeace B.L."/>
        </authorList>
    </citation>
    <scope>NUCLEOTIDE SEQUENCE [LARGE SCALE GENOMIC DNA]</scope>
    <source>
        <strain evidence="25">UoL-UT</strain>
    </source>
</reference>
<evidence type="ECO:0000256" key="1">
    <source>
        <dbReference type="ARBA" id="ARBA00004123"/>
    </source>
</evidence>
<comment type="catalytic activity">
    <reaction evidence="14">
        <text>decanoyl-CoA + H2O = decanoate + CoA + H(+)</text>
        <dbReference type="Rhea" id="RHEA:40059"/>
        <dbReference type="ChEBI" id="CHEBI:15377"/>
        <dbReference type="ChEBI" id="CHEBI:15378"/>
        <dbReference type="ChEBI" id="CHEBI:27689"/>
        <dbReference type="ChEBI" id="CHEBI:57287"/>
        <dbReference type="ChEBI" id="CHEBI:61430"/>
    </reaction>
    <physiologicalReaction direction="left-to-right" evidence="14">
        <dbReference type="Rhea" id="RHEA:40060"/>
    </physiologicalReaction>
</comment>
<dbReference type="Pfam" id="PF03061">
    <property type="entry name" value="4HBT"/>
    <property type="match status" value="1"/>
</dbReference>
<feature type="domain" description="Thioesterase" evidence="24">
    <location>
        <begin position="53"/>
        <end position="133"/>
    </location>
</feature>
<comment type="subunit">
    <text evidence="19">Homotetramer. Interacts with PCTP.</text>
</comment>
<evidence type="ECO:0000256" key="19">
    <source>
        <dbReference type="ARBA" id="ARBA00064709"/>
    </source>
</evidence>
<dbReference type="GO" id="GO:0005819">
    <property type="term" value="C:spindle"/>
    <property type="evidence" value="ECO:0007669"/>
    <property type="project" value="UniProtKB-SubCell"/>
</dbReference>
<evidence type="ECO:0000256" key="4">
    <source>
        <dbReference type="ARBA" id="ARBA00004514"/>
    </source>
</evidence>
<evidence type="ECO:0000256" key="16">
    <source>
        <dbReference type="ARBA" id="ARBA00050199"/>
    </source>
</evidence>
<dbReference type="EMBL" id="NCKV01006128">
    <property type="protein sequence ID" value="RWS23633.1"/>
    <property type="molecule type" value="Genomic_DNA"/>
</dbReference>
<evidence type="ECO:0000256" key="8">
    <source>
        <dbReference type="ARBA" id="ARBA00022990"/>
    </source>
</evidence>
<dbReference type="InterPro" id="IPR003736">
    <property type="entry name" value="PAAI_dom"/>
</dbReference>
<evidence type="ECO:0000256" key="12">
    <source>
        <dbReference type="ARBA" id="ARBA00023242"/>
    </source>
</evidence>
<keyword evidence="7" id="KW-0378">Hydrolase</keyword>
<evidence type="ECO:0000259" key="24">
    <source>
        <dbReference type="Pfam" id="PF03061"/>
    </source>
</evidence>
<evidence type="ECO:0000256" key="13">
    <source>
        <dbReference type="ARBA" id="ARBA00047588"/>
    </source>
</evidence>
<dbReference type="GO" id="GO:0005829">
    <property type="term" value="C:cytosol"/>
    <property type="evidence" value="ECO:0007669"/>
    <property type="project" value="UniProtKB-SubCell"/>
</dbReference>
<keyword evidence="9" id="KW-0443">Lipid metabolism</keyword>
<dbReference type="NCBIfam" id="TIGR00369">
    <property type="entry name" value="unchar_dom_1"/>
    <property type="match status" value="1"/>
</dbReference>
<evidence type="ECO:0000256" key="7">
    <source>
        <dbReference type="ARBA" id="ARBA00022801"/>
    </source>
</evidence>
<comment type="similarity">
    <text evidence="5">Belongs to the thioesterase PaaI family.</text>
</comment>
<evidence type="ECO:0000256" key="23">
    <source>
        <dbReference type="ARBA" id="ARBA00083956"/>
    </source>
</evidence>
<evidence type="ECO:0000256" key="17">
    <source>
        <dbReference type="ARBA" id="ARBA00052976"/>
    </source>
</evidence>
<dbReference type="GO" id="GO:0005634">
    <property type="term" value="C:nucleus"/>
    <property type="evidence" value="ECO:0007669"/>
    <property type="project" value="UniProtKB-SubCell"/>
</dbReference>
<comment type="subcellular location">
    <subcellularLocation>
        <location evidence="3">Cytoplasm</location>
        <location evidence="3">Cytoskeleton</location>
        <location evidence="3">Spindle</location>
    </subcellularLocation>
    <subcellularLocation>
        <location evidence="4">Cytoplasm</location>
        <location evidence="4">Cytosol</location>
    </subcellularLocation>
    <subcellularLocation>
        <location evidence="2">Mitochondrion</location>
    </subcellularLocation>
    <subcellularLocation>
        <location evidence="1">Nucleus</location>
    </subcellularLocation>
</comment>
<dbReference type="Proteomes" id="UP000288716">
    <property type="component" value="Unassembled WGS sequence"/>
</dbReference>
<comment type="catalytic activity">
    <reaction evidence="15">
        <text>dodecanoyl-CoA + H2O = dodecanoate + CoA + H(+)</text>
        <dbReference type="Rhea" id="RHEA:30135"/>
        <dbReference type="ChEBI" id="CHEBI:15377"/>
        <dbReference type="ChEBI" id="CHEBI:15378"/>
        <dbReference type="ChEBI" id="CHEBI:18262"/>
        <dbReference type="ChEBI" id="CHEBI:57287"/>
        <dbReference type="ChEBI" id="CHEBI:57375"/>
    </reaction>
    <physiologicalReaction direction="left-to-right" evidence="15">
        <dbReference type="Rhea" id="RHEA:30136"/>
    </physiologicalReaction>
</comment>
<keyword evidence="6" id="KW-0963">Cytoplasm</keyword>
<evidence type="ECO:0000256" key="2">
    <source>
        <dbReference type="ARBA" id="ARBA00004173"/>
    </source>
</evidence>
<comment type="caution">
    <text evidence="25">The sequence shown here is derived from an EMBL/GenBank/DDBJ whole genome shotgun (WGS) entry which is preliminary data.</text>
</comment>
<keyword evidence="12" id="KW-0539">Nucleus</keyword>
<comment type="function">
    <text evidence="18">Catalyzes the hydrolysis of acyl-CoAs into free fatty acids and coenzyme A (CoASH), regulating their respective intracellular levels. Has acyl-CoA thioesterase activity towards medium (C12) and long-chain (C18) fatty acyl-CoA substrates. Can also hydrolyze 3-hydroxyphenylacetyl-CoA and 3,4-dihydroxyphenylacetyl-CoA (in vitro). May play a role in controlling adaptive thermogenesis.</text>
</comment>
<keyword evidence="11" id="KW-0206">Cytoskeleton</keyword>
<evidence type="ECO:0000256" key="3">
    <source>
        <dbReference type="ARBA" id="ARBA00004186"/>
    </source>
</evidence>
<sequence length="148" mass="16292">MTKSLQVVRETLKRLIALQRFDRVLDKLEITSYERGKLTAQLVVADEHANRSGTLHGGMTATAVDQITTLALMAESQLKNGEISQPGVSVELSTTFIRPAKIGETIEFTAYVISKGKNMAFTRVDITNKNTGKLIAKGSHTKFMNIPQ</sequence>
<dbReference type="PANTHER" id="PTHR21660">
    <property type="entry name" value="THIOESTERASE SUPERFAMILY MEMBER-RELATED"/>
    <property type="match status" value="1"/>
</dbReference>
<organism evidence="25 26">
    <name type="scientific">Leptotrombidium deliense</name>
    <dbReference type="NCBI Taxonomy" id="299467"/>
    <lineage>
        <taxon>Eukaryota</taxon>
        <taxon>Metazoa</taxon>
        <taxon>Ecdysozoa</taxon>
        <taxon>Arthropoda</taxon>
        <taxon>Chelicerata</taxon>
        <taxon>Arachnida</taxon>
        <taxon>Acari</taxon>
        <taxon>Acariformes</taxon>
        <taxon>Trombidiformes</taxon>
        <taxon>Prostigmata</taxon>
        <taxon>Anystina</taxon>
        <taxon>Parasitengona</taxon>
        <taxon>Trombiculoidea</taxon>
        <taxon>Trombiculidae</taxon>
        <taxon>Leptotrombidium</taxon>
    </lineage>
</organism>
<dbReference type="GO" id="GO:0006629">
    <property type="term" value="P:lipid metabolic process"/>
    <property type="evidence" value="ECO:0007669"/>
    <property type="project" value="UniProtKB-KW"/>
</dbReference>
<dbReference type="InterPro" id="IPR039298">
    <property type="entry name" value="ACOT13"/>
</dbReference>
<dbReference type="GO" id="GO:0005739">
    <property type="term" value="C:mitochondrion"/>
    <property type="evidence" value="ECO:0007669"/>
    <property type="project" value="UniProtKB-SubCell"/>
</dbReference>
<evidence type="ECO:0000256" key="5">
    <source>
        <dbReference type="ARBA" id="ARBA00008324"/>
    </source>
</evidence>
<evidence type="ECO:0000256" key="20">
    <source>
        <dbReference type="ARBA" id="ARBA00067273"/>
    </source>
</evidence>